<dbReference type="RefSeq" id="WP_144349514.1">
    <property type="nucleotide sequence ID" value="NZ_CP036259.1"/>
</dbReference>
<dbReference type="Pfam" id="PF07875">
    <property type="entry name" value="Coat_F"/>
    <property type="match status" value="1"/>
</dbReference>
<dbReference type="KEGG" id="sted:SPTER_12350"/>
<name>A0A517DRE8_9FIRM</name>
<dbReference type="OrthoDB" id="1682820at2"/>
<gene>
    <name evidence="1" type="ORF">SPTER_12350</name>
</gene>
<reference evidence="1 2" key="1">
    <citation type="submission" date="2019-02" db="EMBL/GenBank/DDBJ databases">
        <title>Closed genome of Sporomusa termitida DSM 4440.</title>
        <authorList>
            <person name="Poehlein A."/>
            <person name="Daniel R."/>
        </authorList>
    </citation>
    <scope>NUCLEOTIDE SEQUENCE [LARGE SCALE GENOMIC DNA]</scope>
    <source>
        <strain evidence="1 2">DSM 4440</strain>
    </source>
</reference>
<accession>A0A517DRE8</accession>
<dbReference type="EMBL" id="CP036259">
    <property type="protein sequence ID" value="QDR79932.1"/>
    <property type="molecule type" value="Genomic_DNA"/>
</dbReference>
<sequence length="100" mass="10698">MVSLMGSIFPESSGEAGDRTIAYNATYGAAATAQAYFSAALAATTPEVRALLAGYCSQGLTGHEGIMNYMIQKKWVNPYDQPERQLSTAVQESLSSFKAH</sequence>
<evidence type="ECO:0000313" key="2">
    <source>
        <dbReference type="Proteomes" id="UP000320776"/>
    </source>
</evidence>
<dbReference type="AlphaFoldDB" id="A0A517DRE8"/>
<dbReference type="Gene3D" id="1.20.1260.10">
    <property type="match status" value="1"/>
</dbReference>
<keyword evidence="2" id="KW-1185">Reference proteome</keyword>
<dbReference type="InterPro" id="IPR012347">
    <property type="entry name" value="Ferritin-like"/>
</dbReference>
<organism evidence="1 2">
    <name type="scientific">Sporomusa termitida</name>
    <dbReference type="NCBI Taxonomy" id="2377"/>
    <lineage>
        <taxon>Bacteria</taxon>
        <taxon>Bacillati</taxon>
        <taxon>Bacillota</taxon>
        <taxon>Negativicutes</taxon>
        <taxon>Selenomonadales</taxon>
        <taxon>Sporomusaceae</taxon>
        <taxon>Sporomusa</taxon>
    </lineage>
</organism>
<dbReference type="Proteomes" id="UP000320776">
    <property type="component" value="Chromosome"/>
</dbReference>
<evidence type="ECO:0000313" key="1">
    <source>
        <dbReference type="EMBL" id="QDR79932.1"/>
    </source>
</evidence>
<proteinExistence type="predicted"/>
<dbReference type="InterPro" id="IPR012851">
    <property type="entry name" value="Spore_coat_CotF-like"/>
</dbReference>
<protein>
    <submittedName>
        <fullName evidence="1">Coat F domain protein</fullName>
    </submittedName>
</protein>